<organism evidence="2 3">
    <name type="scientific">Candolleomyces aberdarensis</name>
    <dbReference type="NCBI Taxonomy" id="2316362"/>
    <lineage>
        <taxon>Eukaryota</taxon>
        <taxon>Fungi</taxon>
        <taxon>Dikarya</taxon>
        <taxon>Basidiomycota</taxon>
        <taxon>Agaricomycotina</taxon>
        <taxon>Agaricomycetes</taxon>
        <taxon>Agaricomycetidae</taxon>
        <taxon>Agaricales</taxon>
        <taxon>Agaricineae</taxon>
        <taxon>Psathyrellaceae</taxon>
        <taxon>Candolleomyces</taxon>
    </lineage>
</organism>
<accession>A0A4Q2DHQ0</accession>
<feature type="region of interest" description="Disordered" evidence="1">
    <location>
        <begin position="1"/>
        <end position="127"/>
    </location>
</feature>
<feature type="region of interest" description="Disordered" evidence="1">
    <location>
        <begin position="777"/>
        <end position="798"/>
    </location>
</feature>
<name>A0A4Q2DHQ0_9AGAR</name>
<dbReference type="AlphaFoldDB" id="A0A4Q2DHQ0"/>
<gene>
    <name evidence="2" type="ORF">EST38_g6618</name>
</gene>
<keyword evidence="3" id="KW-1185">Reference proteome</keyword>
<dbReference type="OrthoDB" id="3053855at2759"/>
<dbReference type="Proteomes" id="UP000290288">
    <property type="component" value="Unassembled WGS sequence"/>
</dbReference>
<feature type="compositionally biased region" description="Polar residues" evidence="1">
    <location>
        <begin position="107"/>
        <end position="119"/>
    </location>
</feature>
<feature type="compositionally biased region" description="Basic and acidic residues" evidence="1">
    <location>
        <begin position="777"/>
        <end position="791"/>
    </location>
</feature>
<evidence type="ECO:0000256" key="1">
    <source>
        <dbReference type="SAM" id="MobiDB-lite"/>
    </source>
</evidence>
<dbReference type="EMBL" id="SDEE01000213">
    <property type="protein sequence ID" value="RXW19249.1"/>
    <property type="molecule type" value="Genomic_DNA"/>
</dbReference>
<reference evidence="2 3" key="1">
    <citation type="submission" date="2019-01" db="EMBL/GenBank/DDBJ databases">
        <title>Draft genome sequence of Psathyrella aberdarensis IHI B618.</title>
        <authorList>
            <person name="Buettner E."/>
            <person name="Kellner H."/>
        </authorList>
    </citation>
    <scope>NUCLEOTIDE SEQUENCE [LARGE SCALE GENOMIC DNA]</scope>
    <source>
        <strain evidence="2 3">IHI B618</strain>
    </source>
</reference>
<comment type="caution">
    <text evidence="2">The sequence shown here is derived from an EMBL/GenBank/DDBJ whole genome shotgun (WGS) entry which is preliminary data.</text>
</comment>
<protein>
    <submittedName>
        <fullName evidence="2">Uncharacterized protein</fullName>
    </submittedName>
</protein>
<feature type="non-terminal residue" evidence="2">
    <location>
        <position position="824"/>
    </location>
</feature>
<feature type="compositionally biased region" description="Polar residues" evidence="1">
    <location>
        <begin position="64"/>
        <end position="89"/>
    </location>
</feature>
<sequence length="824" mass="92927">MPEDKPAPSGSTGSSAVNVDKLEQLPAQSKRVTFVKPPPMTLNRAPIEPIRLPRKRPRSRPTPYTRSLSNSHPARSPQEGTLESPTKQPSVMPDPFAAFTEYRQRVESSTASARKPTSSKAKDESDGVIDVEQVENVKRMLSAAKKGRNAIAQELTREEREELKRQRTERLTSVTRPLDIEDREYFLGYALIDVVNPHDGGKGPGLLPSPYRRPFSNKQLRTLRASAGKDGRGLRTTDHEHALVVAAPSHFIDETQLSQSPYGPHRRVHWLPGALEETMVLLAGSHRQKTSEDITAEHQREILKIGTQADRAKSKGNTRKAEELEKTVDKMRKAMDPKVVWLAMIYDRDGILENRRQSGPALLKLITNNRVAPQPETEAHELARVFRLAHNGGAPTTSDILGYISTLNSTRNDAYRRLAQRGGDFLSFVIGTRLSHHFDNFYTDSAKIVSVQTEVWGLVSPIIKFMWNQLLFVCSNTPAPESNGPITEGFCVRLVRLIQSHDPDKYISRPVLDTLVNMADSSFNEHFSGEFLRIGMKDEAYYNSYCDYAQEILQHFREAVRESRLKDPGKWTAQDEEVALAAPAKLRLILLKHTTLHAPGAPILDNPTPLLSPMCAATMIDDWCSCQDSVFMVSSWFMPGLTHIHTVVTNGAMEKSPLTSYPSVIRAFLEYYLGFGTQEDWNTQDPATMLTQIFDNGDEEEDVELGQEIVDTILSVMIQLLWRYREPILRPSQRLLPPIPRGRITPNRSGDDNELSQHVAKMAPQFLKQWRKDLARHTGQREKNVTPRLDPDMPDTVRSSIDTYQENIEETRLLAIFETLEALG</sequence>
<evidence type="ECO:0000313" key="3">
    <source>
        <dbReference type="Proteomes" id="UP000290288"/>
    </source>
</evidence>
<proteinExistence type="predicted"/>
<evidence type="ECO:0000313" key="2">
    <source>
        <dbReference type="EMBL" id="RXW19249.1"/>
    </source>
</evidence>